<accession>A0ABR3EM53</accession>
<dbReference type="EC" id="4.2.99.18" evidence="2"/>
<protein>
    <submittedName>
        <fullName evidence="2">DNA-(Apurinic or apyrimidinic site) lyase</fullName>
        <ecNumber evidence="2">4.2.99.18</ecNumber>
    </submittedName>
</protein>
<dbReference type="Proteomes" id="UP001465976">
    <property type="component" value="Unassembled WGS sequence"/>
</dbReference>
<reference evidence="2 3" key="1">
    <citation type="submission" date="2024-02" db="EMBL/GenBank/DDBJ databases">
        <title>A draft genome for the cacao thread blight pathogen Marasmius crinis-equi.</title>
        <authorList>
            <person name="Cohen S.P."/>
            <person name="Baruah I.K."/>
            <person name="Amoako-Attah I."/>
            <person name="Bukari Y."/>
            <person name="Meinhardt L.W."/>
            <person name="Bailey B.A."/>
        </authorList>
    </citation>
    <scope>NUCLEOTIDE SEQUENCE [LARGE SCALE GENOMIC DNA]</scope>
    <source>
        <strain evidence="2 3">GH-76</strain>
    </source>
</reference>
<feature type="region of interest" description="Disordered" evidence="1">
    <location>
        <begin position="1"/>
        <end position="26"/>
    </location>
</feature>
<dbReference type="InterPro" id="IPR001719">
    <property type="entry name" value="AP_endonuc_2"/>
</dbReference>
<proteinExistence type="predicted"/>
<evidence type="ECO:0000256" key="1">
    <source>
        <dbReference type="SAM" id="MobiDB-lite"/>
    </source>
</evidence>
<organism evidence="2 3">
    <name type="scientific">Marasmius crinis-equi</name>
    <dbReference type="NCBI Taxonomy" id="585013"/>
    <lineage>
        <taxon>Eukaryota</taxon>
        <taxon>Fungi</taxon>
        <taxon>Dikarya</taxon>
        <taxon>Basidiomycota</taxon>
        <taxon>Agaricomycotina</taxon>
        <taxon>Agaricomycetes</taxon>
        <taxon>Agaricomycetidae</taxon>
        <taxon>Agaricales</taxon>
        <taxon>Marasmiineae</taxon>
        <taxon>Marasmiaceae</taxon>
        <taxon>Marasmius</taxon>
    </lineage>
</organism>
<dbReference type="InterPro" id="IPR018246">
    <property type="entry name" value="AP_endonuc_F2_Zn_BS"/>
</dbReference>
<comment type="caution">
    <text evidence="2">The sequence shown here is derived from an EMBL/GenBank/DDBJ whole genome shotgun (WGS) entry which is preliminary data.</text>
</comment>
<dbReference type="Gene3D" id="3.20.20.150">
    <property type="entry name" value="Divalent-metal-dependent TIM barrel enzymes"/>
    <property type="match status" value="1"/>
</dbReference>
<dbReference type="PANTHER" id="PTHR21445">
    <property type="entry name" value="ENDONUCLEASE IV ENDODEOXYRIBONUCLEASE IV"/>
    <property type="match status" value="1"/>
</dbReference>
<feature type="non-terminal residue" evidence="2">
    <location>
        <position position="172"/>
    </location>
</feature>
<keyword evidence="3" id="KW-1185">Reference proteome</keyword>
<dbReference type="PROSITE" id="PS00729">
    <property type="entry name" value="AP_NUCLEASE_F2_1"/>
    <property type="match status" value="1"/>
</dbReference>
<evidence type="ECO:0000313" key="2">
    <source>
        <dbReference type="EMBL" id="KAL0563957.1"/>
    </source>
</evidence>
<keyword evidence="2" id="KW-0456">Lyase</keyword>
<sequence length="172" mass="18595">MPRKRARSTVAEYGDHPGRDVERRTRESARVAKKVKVTEEVAQEAITVVAQEAVIATAVSTTASTSNVKAKRKSKGSAEVDLTSLPVRASSLWKVGAHVSAAGGVENSLLNAAKIGANAFALFVKSQRKWSSPPLTDTSISTFKERMKQLSYDPKHILPHGSYLINLGNPDR</sequence>
<dbReference type="PANTHER" id="PTHR21445:SF0">
    <property type="entry name" value="APURINIC-APYRIMIDINIC ENDONUCLEASE"/>
    <property type="match status" value="1"/>
</dbReference>
<feature type="compositionally biased region" description="Basic and acidic residues" evidence="1">
    <location>
        <begin position="13"/>
        <end position="26"/>
    </location>
</feature>
<dbReference type="GO" id="GO:0140078">
    <property type="term" value="F:class I DNA-(apurinic or apyrimidinic site) endonuclease activity"/>
    <property type="evidence" value="ECO:0007669"/>
    <property type="project" value="UniProtKB-EC"/>
</dbReference>
<dbReference type="InterPro" id="IPR036237">
    <property type="entry name" value="Xyl_isomerase-like_sf"/>
</dbReference>
<dbReference type="EMBL" id="JBAHYK010003086">
    <property type="protein sequence ID" value="KAL0563957.1"/>
    <property type="molecule type" value="Genomic_DNA"/>
</dbReference>
<dbReference type="SUPFAM" id="SSF51658">
    <property type="entry name" value="Xylose isomerase-like"/>
    <property type="match status" value="1"/>
</dbReference>
<name>A0ABR3EM53_9AGAR</name>
<dbReference type="PROSITE" id="PS51432">
    <property type="entry name" value="AP_NUCLEASE_F2_4"/>
    <property type="match status" value="1"/>
</dbReference>
<evidence type="ECO:0000313" key="3">
    <source>
        <dbReference type="Proteomes" id="UP001465976"/>
    </source>
</evidence>
<gene>
    <name evidence="2" type="primary">APN1_2</name>
    <name evidence="2" type="ORF">V5O48_018102</name>
</gene>